<keyword evidence="2" id="KW-0812">Transmembrane</keyword>
<evidence type="ECO:0000313" key="4">
    <source>
        <dbReference type="Proteomes" id="UP001469553"/>
    </source>
</evidence>
<keyword evidence="2" id="KW-0472">Membrane</keyword>
<feature type="transmembrane region" description="Helical" evidence="2">
    <location>
        <begin position="53"/>
        <end position="75"/>
    </location>
</feature>
<reference evidence="3 4" key="1">
    <citation type="submission" date="2021-06" db="EMBL/GenBank/DDBJ databases">
        <authorList>
            <person name="Palmer J.M."/>
        </authorList>
    </citation>
    <scope>NUCLEOTIDE SEQUENCE [LARGE SCALE GENOMIC DNA]</scope>
    <source>
        <strain evidence="3 4">AS_MEX2019</strain>
        <tissue evidence="3">Muscle</tissue>
    </source>
</reference>
<protein>
    <submittedName>
        <fullName evidence="3">Uncharacterized protein</fullName>
    </submittedName>
</protein>
<accession>A0ABV0ZS22</accession>
<sequence length="104" mass="11560">MSGNFRSMIYMGITSTDQISIKSSKGAQNADLSTTDELFASTLDFSQTRTVPVSLFFSLFFSFFFLWLSVLGVHIQSETSTLPRTNPLSTTISRTVPHLPREDG</sequence>
<gene>
    <name evidence="3" type="ORF">AMECASPLE_032298</name>
</gene>
<dbReference type="EMBL" id="JAHRIP010069994">
    <property type="protein sequence ID" value="MEQ2308831.1"/>
    <property type="molecule type" value="Genomic_DNA"/>
</dbReference>
<keyword evidence="2" id="KW-1133">Transmembrane helix</keyword>
<proteinExistence type="predicted"/>
<comment type="caution">
    <text evidence="3">The sequence shown here is derived from an EMBL/GenBank/DDBJ whole genome shotgun (WGS) entry which is preliminary data.</text>
</comment>
<keyword evidence="4" id="KW-1185">Reference proteome</keyword>
<feature type="compositionally biased region" description="Polar residues" evidence="1">
    <location>
        <begin position="81"/>
        <end position="94"/>
    </location>
</feature>
<evidence type="ECO:0000256" key="2">
    <source>
        <dbReference type="SAM" id="Phobius"/>
    </source>
</evidence>
<name>A0ABV0ZS22_9TELE</name>
<organism evidence="3 4">
    <name type="scientific">Ameca splendens</name>
    <dbReference type="NCBI Taxonomy" id="208324"/>
    <lineage>
        <taxon>Eukaryota</taxon>
        <taxon>Metazoa</taxon>
        <taxon>Chordata</taxon>
        <taxon>Craniata</taxon>
        <taxon>Vertebrata</taxon>
        <taxon>Euteleostomi</taxon>
        <taxon>Actinopterygii</taxon>
        <taxon>Neopterygii</taxon>
        <taxon>Teleostei</taxon>
        <taxon>Neoteleostei</taxon>
        <taxon>Acanthomorphata</taxon>
        <taxon>Ovalentaria</taxon>
        <taxon>Atherinomorphae</taxon>
        <taxon>Cyprinodontiformes</taxon>
        <taxon>Goodeidae</taxon>
        <taxon>Ameca</taxon>
    </lineage>
</organism>
<evidence type="ECO:0000256" key="1">
    <source>
        <dbReference type="SAM" id="MobiDB-lite"/>
    </source>
</evidence>
<evidence type="ECO:0000313" key="3">
    <source>
        <dbReference type="EMBL" id="MEQ2308831.1"/>
    </source>
</evidence>
<feature type="region of interest" description="Disordered" evidence="1">
    <location>
        <begin position="81"/>
        <end position="104"/>
    </location>
</feature>
<dbReference type="Proteomes" id="UP001469553">
    <property type="component" value="Unassembled WGS sequence"/>
</dbReference>